<feature type="compositionally biased region" description="Low complexity" evidence="1">
    <location>
        <begin position="21"/>
        <end position="32"/>
    </location>
</feature>
<dbReference type="Proteomes" id="UP000007752">
    <property type="component" value="Chromosome 9"/>
</dbReference>
<organism evidence="2">
    <name type="scientific">Oryza sativa subsp. japonica</name>
    <name type="common">Rice</name>
    <dbReference type="NCBI Taxonomy" id="39947"/>
    <lineage>
        <taxon>Eukaryota</taxon>
        <taxon>Viridiplantae</taxon>
        <taxon>Streptophyta</taxon>
        <taxon>Embryophyta</taxon>
        <taxon>Tracheophyta</taxon>
        <taxon>Spermatophyta</taxon>
        <taxon>Magnoliopsida</taxon>
        <taxon>Liliopsida</taxon>
        <taxon>Poales</taxon>
        <taxon>Poaceae</taxon>
        <taxon>BOP clade</taxon>
        <taxon>Oryzoideae</taxon>
        <taxon>Oryzeae</taxon>
        <taxon>Oryzinae</taxon>
        <taxon>Oryza</taxon>
        <taxon>Oryza sativa</taxon>
    </lineage>
</organism>
<reference evidence="2" key="2">
    <citation type="submission" date="2008-12" db="EMBL/GenBank/DDBJ databases">
        <title>Improved gene annotation of the rice (Oryza sativa) genomes.</title>
        <authorList>
            <person name="Wang J."/>
            <person name="Li R."/>
            <person name="Fan W."/>
            <person name="Huang Q."/>
            <person name="Zhang J."/>
            <person name="Zhou Y."/>
            <person name="Hu Y."/>
            <person name="Zi S."/>
            <person name="Li J."/>
            <person name="Ni P."/>
            <person name="Zheng H."/>
            <person name="Zhang Y."/>
            <person name="Zhao M."/>
            <person name="Hao Q."/>
            <person name="McDermott J."/>
            <person name="Samudrala R."/>
            <person name="Kristiansen K."/>
            <person name="Wong G.K.-S."/>
        </authorList>
    </citation>
    <scope>NUCLEOTIDE SEQUENCE</scope>
</reference>
<feature type="region of interest" description="Disordered" evidence="1">
    <location>
        <begin position="16"/>
        <end position="41"/>
    </location>
</feature>
<dbReference type="AlphaFoldDB" id="B9G2Z7"/>
<proteinExistence type="predicted"/>
<sequence length="115" mass="12611">MDDDVDAGEIYAVDRQREEGSASAAAFSRSPSTGRVDDDDDDLLTYGRSARRMAALPAPAMPEGTELRRPVGGDVVGDDDYLRFLYKFKELFDRLIGLRLGEKGGIRDRLSLAGL</sequence>
<reference evidence="2" key="1">
    <citation type="journal article" date="2005" name="PLoS Biol.">
        <title>The genomes of Oryza sativa: a history of duplications.</title>
        <authorList>
            <person name="Yu J."/>
            <person name="Wang J."/>
            <person name="Lin W."/>
            <person name="Li S."/>
            <person name="Li H."/>
            <person name="Zhou J."/>
            <person name="Ni P."/>
            <person name="Dong W."/>
            <person name="Hu S."/>
            <person name="Zeng C."/>
            <person name="Zhang J."/>
            <person name="Zhang Y."/>
            <person name="Li R."/>
            <person name="Xu Z."/>
            <person name="Li S."/>
            <person name="Li X."/>
            <person name="Zheng H."/>
            <person name="Cong L."/>
            <person name="Lin L."/>
            <person name="Yin J."/>
            <person name="Geng J."/>
            <person name="Li G."/>
            <person name="Shi J."/>
            <person name="Liu J."/>
            <person name="Lv H."/>
            <person name="Li J."/>
            <person name="Wang J."/>
            <person name="Deng Y."/>
            <person name="Ran L."/>
            <person name="Shi X."/>
            <person name="Wang X."/>
            <person name="Wu Q."/>
            <person name="Li C."/>
            <person name="Ren X."/>
            <person name="Wang J."/>
            <person name="Wang X."/>
            <person name="Li D."/>
            <person name="Liu D."/>
            <person name="Zhang X."/>
            <person name="Ji Z."/>
            <person name="Zhao W."/>
            <person name="Sun Y."/>
            <person name="Zhang Z."/>
            <person name="Bao J."/>
            <person name="Han Y."/>
            <person name="Dong L."/>
            <person name="Ji J."/>
            <person name="Chen P."/>
            <person name="Wu S."/>
            <person name="Liu J."/>
            <person name="Xiao Y."/>
            <person name="Bu D."/>
            <person name="Tan J."/>
            <person name="Yang L."/>
            <person name="Ye C."/>
            <person name="Zhang J."/>
            <person name="Xu J."/>
            <person name="Zhou Y."/>
            <person name="Yu Y."/>
            <person name="Zhang B."/>
            <person name="Zhuang S."/>
            <person name="Wei H."/>
            <person name="Liu B."/>
            <person name="Lei M."/>
            <person name="Yu H."/>
            <person name="Li Y."/>
            <person name="Xu H."/>
            <person name="Wei S."/>
            <person name="He X."/>
            <person name="Fang L."/>
            <person name="Zhang Z."/>
            <person name="Zhang Y."/>
            <person name="Huang X."/>
            <person name="Su Z."/>
            <person name="Tong W."/>
            <person name="Li J."/>
            <person name="Tong Z."/>
            <person name="Li S."/>
            <person name="Ye J."/>
            <person name="Wang L."/>
            <person name="Fang L."/>
            <person name="Lei T."/>
            <person name="Chen C."/>
            <person name="Chen H."/>
            <person name="Xu Z."/>
            <person name="Li H."/>
            <person name="Huang H."/>
            <person name="Zhang F."/>
            <person name="Xu H."/>
            <person name="Li N."/>
            <person name="Zhao C."/>
            <person name="Li S."/>
            <person name="Dong L."/>
            <person name="Huang Y."/>
            <person name="Li L."/>
            <person name="Xi Y."/>
            <person name="Qi Q."/>
            <person name="Li W."/>
            <person name="Zhang B."/>
            <person name="Hu W."/>
            <person name="Zhang Y."/>
            <person name="Tian X."/>
            <person name="Jiao Y."/>
            <person name="Liang X."/>
            <person name="Jin J."/>
            <person name="Gao L."/>
            <person name="Zheng W."/>
            <person name="Hao B."/>
            <person name="Liu S."/>
            <person name="Wang W."/>
            <person name="Yuan L."/>
            <person name="Cao M."/>
            <person name="McDermott J."/>
            <person name="Samudrala R."/>
            <person name="Wang J."/>
            <person name="Wong G.K."/>
            <person name="Yang H."/>
        </authorList>
    </citation>
    <scope>NUCLEOTIDE SEQUENCE [LARGE SCALE GENOMIC DNA]</scope>
</reference>
<dbReference type="EMBL" id="CM000146">
    <property type="protein sequence ID" value="EEE69494.1"/>
    <property type="molecule type" value="Genomic_DNA"/>
</dbReference>
<protein>
    <submittedName>
        <fullName evidence="2">Uncharacterized protein</fullName>
    </submittedName>
</protein>
<gene>
    <name evidence="2" type="ORF">OsJ_28925</name>
</gene>
<name>B9G2Z7_ORYSJ</name>
<evidence type="ECO:0000256" key="1">
    <source>
        <dbReference type="SAM" id="MobiDB-lite"/>
    </source>
</evidence>
<accession>B9G2Z7</accession>
<evidence type="ECO:0000313" key="2">
    <source>
        <dbReference type="EMBL" id="EEE69494.1"/>
    </source>
</evidence>